<accession>X0TAA5</accession>
<protein>
    <recommendedName>
        <fullName evidence="3">PemK-like protein</fullName>
    </recommendedName>
</protein>
<gene>
    <name evidence="2" type="ORF">S01H1_05367</name>
</gene>
<name>X0TAA5_9ZZZZ</name>
<feature type="region of interest" description="Disordered" evidence="1">
    <location>
        <begin position="54"/>
        <end position="73"/>
    </location>
</feature>
<comment type="caution">
    <text evidence="2">The sequence shown here is derived from an EMBL/GenBank/DDBJ whole genome shotgun (WGS) entry which is preliminary data.</text>
</comment>
<reference evidence="2" key="1">
    <citation type="journal article" date="2014" name="Front. Microbiol.">
        <title>High frequency of phylogenetically diverse reductive dehalogenase-homologous genes in deep subseafloor sedimentary metagenomes.</title>
        <authorList>
            <person name="Kawai M."/>
            <person name="Futagami T."/>
            <person name="Toyoda A."/>
            <person name="Takaki Y."/>
            <person name="Nishi S."/>
            <person name="Hori S."/>
            <person name="Arai W."/>
            <person name="Tsubouchi T."/>
            <person name="Morono Y."/>
            <person name="Uchiyama I."/>
            <person name="Ito T."/>
            <person name="Fujiyama A."/>
            <person name="Inagaki F."/>
            <person name="Takami H."/>
        </authorList>
    </citation>
    <scope>NUCLEOTIDE SEQUENCE</scope>
    <source>
        <strain evidence="2">Expedition CK06-06</strain>
    </source>
</reference>
<dbReference type="InterPro" id="IPR003477">
    <property type="entry name" value="PemK-like"/>
</dbReference>
<dbReference type="InterPro" id="IPR011067">
    <property type="entry name" value="Plasmid_toxin/cell-grow_inhib"/>
</dbReference>
<proteinExistence type="predicted"/>
<sequence length="118" mass="13267">MPTPQPKTGEIVYFYYDRAEKKKYAIVLEPKSRHKNKKTANAVILTTQGTDRPHKNDYLLPIEESPDNKPTKAICDQPLPIIKNAILGTKGQVSEESLKEIRKKTAKALGITYDDIAS</sequence>
<dbReference type="AlphaFoldDB" id="X0TAA5"/>
<dbReference type="Pfam" id="PF02452">
    <property type="entry name" value="PemK_toxin"/>
    <property type="match status" value="1"/>
</dbReference>
<evidence type="ECO:0000313" key="2">
    <source>
        <dbReference type="EMBL" id="GAF72975.1"/>
    </source>
</evidence>
<organism evidence="2">
    <name type="scientific">marine sediment metagenome</name>
    <dbReference type="NCBI Taxonomy" id="412755"/>
    <lineage>
        <taxon>unclassified sequences</taxon>
        <taxon>metagenomes</taxon>
        <taxon>ecological metagenomes</taxon>
    </lineage>
</organism>
<dbReference type="EMBL" id="BARS01002799">
    <property type="protein sequence ID" value="GAF72975.1"/>
    <property type="molecule type" value="Genomic_DNA"/>
</dbReference>
<dbReference type="GO" id="GO:0003677">
    <property type="term" value="F:DNA binding"/>
    <property type="evidence" value="ECO:0007669"/>
    <property type="project" value="InterPro"/>
</dbReference>
<dbReference type="Gene3D" id="2.30.30.110">
    <property type="match status" value="1"/>
</dbReference>
<evidence type="ECO:0000256" key="1">
    <source>
        <dbReference type="SAM" id="MobiDB-lite"/>
    </source>
</evidence>
<evidence type="ECO:0008006" key="3">
    <source>
        <dbReference type="Google" id="ProtNLM"/>
    </source>
</evidence>
<dbReference type="SUPFAM" id="SSF50118">
    <property type="entry name" value="Cell growth inhibitor/plasmid maintenance toxic component"/>
    <property type="match status" value="1"/>
</dbReference>